<sequence>MGRRRTGNWSGARNGKGRNASGAGALGCLLVAALGFGGCLRCLGLGKSDERARQESFATAENTRREAERRREGDRAERERNAKAAEEKGLAEQRASYAAMTPVLREKTLRDACAGTACDAQTTKLVVEAAANPQERTKLEHELKTLEAAAVARERAREAQARAKAAQQQAQKRAKAVQVPREEPPGRVCCCDGTVSPTCTTVHRGCCSHHGGVCACN</sequence>
<dbReference type="EMBL" id="JAQNDO010000001">
    <property type="protein sequence ID" value="MDC0750005.1"/>
    <property type="molecule type" value="Genomic_DNA"/>
</dbReference>
<organism evidence="3 4">
    <name type="scientific">Polyangium mundeleinium</name>
    <dbReference type="NCBI Taxonomy" id="2995306"/>
    <lineage>
        <taxon>Bacteria</taxon>
        <taxon>Pseudomonadati</taxon>
        <taxon>Myxococcota</taxon>
        <taxon>Polyangia</taxon>
        <taxon>Polyangiales</taxon>
        <taxon>Polyangiaceae</taxon>
        <taxon>Polyangium</taxon>
    </lineage>
</organism>
<name>A0ABT5F7B6_9BACT</name>
<evidence type="ECO:0000256" key="2">
    <source>
        <dbReference type="SAM" id="MobiDB-lite"/>
    </source>
</evidence>
<keyword evidence="4" id="KW-1185">Reference proteome</keyword>
<gene>
    <name evidence="3" type="ORF">POL67_52250</name>
</gene>
<feature type="coiled-coil region" evidence="1">
    <location>
        <begin position="149"/>
        <end position="176"/>
    </location>
</feature>
<protein>
    <submittedName>
        <fullName evidence="3">Uncharacterized protein</fullName>
    </submittedName>
</protein>
<proteinExistence type="predicted"/>
<feature type="compositionally biased region" description="Basic and acidic residues" evidence="2">
    <location>
        <begin position="62"/>
        <end position="89"/>
    </location>
</feature>
<evidence type="ECO:0000256" key="1">
    <source>
        <dbReference type="SAM" id="Coils"/>
    </source>
</evidence>
<dbReference type="RefSeq" id="WP_271930611.1">
    <property type="nucleotide sequence ID" value="NZ_JAQNDO010000001.1"/>
</dbReference>
<comment type="caution">
    <text evidence="3">The sequence shown here is derived from an EMBL/GenBank/DDBJ whole genome shotgun (WGS) entry which is preliminary data.</text>
</comment>
<evidence type="ECO:0000313" key="3">
    <source>
        <dbReference type="EMBL" id="MDC0750005.1"/>
    </source>
</evidence>
<feature type="region of interest" description="Disordered" evidence="2">
    <location>
        <begin position="53"/>
        <end position="89"/>
    </location>
</feature>
<evidence type="ECO:0000313" key="4">
    <source>
        <dbReference type="Proteomes" id="UP001221411"/>
    </source>
</evidence>
<reference evidence="3 4" key="1">
    <citation type="submission" date="2022-11" db="EMBL/GenBank/DDBJ databases">
        <title>Minimal conservation of predation-associated metabolite biosynthetic gene clusters underscores biosynthetic potential of Myxococcota including descriptions for ten novel species: Archangium lansinium sp. nov., Myxococcus landrumus sp. nov., Nannocystis bai.</title>
        <authorList>
            <person name="Ahearne A."/>
            <person name="Stevens C."/>
            <person name="Dowd S."/>
        </authorList>
    </citation>
    <scope>NUCLEOTIDE SEQUENCE [LARGE SCALE GENOMIC DNA]</scope>
    <source>
        <strain evidence="3 4">RJM3</strain>
    </source>
</reference>
<keyword evidence="1" id="KW-0175">Coiled coil</keyword>
<dbReference type="Proteomes" id="UP001221411">
    <property type="component" value="Unassembled WGS sequence"/>
</dbReference>
<accession>A0ABT5F7B6</accession>